<keyword evidence="6" id="KW-1185">Reference proteome</keyword>
<accession>A0A8I0ZVJ1</accession>
<dbReference type="EMBL" id="JAECSB010000095">
    <property type="protein sequence ID" value="MBH5146794.1"/>
    <property type="molecule type" value="Genomic_DNA"/>
</dbReference>
<keyword evidence="1" id="KW-1188">Viral release from host cell</keyword>
<dbReference type="InterPro" id="IPR054613">
    <property type="entry name" value="Peptidase_S78_dom"/>
</dbReference>
<dbReference type="Proteomes" id="UP000627573">
    <property type="component" value="Unassembled WGS sequence"/>
</dbReference>
<name>A0A8I0ZVJ1_RHOER</name>
<gene>
    <name evidence="5" type="ORF">I3517_29745</name>
</gene>
<organism evidence="5 6">
    <name type="scientific">Rhodococcus erythropolis</name>
    <name type="common">Arthrobacter picolinophilus</name>
    <dbReference type="NCBI Taxonomy" id="1833"/>
    <lineage>
        <taxon>Bacteria</taxon>
        <taxon>Bacillati</taxon>
        <taxon>Actinomycetota</taxon>
        <taxon>Actinomycetes</taxon>
        <taxon>Mycobacteriales</taxon>
        <taxon>Nocardiaceae</taxon>
        <taxon>Rhodococcus</taxon>
        <taxon>Rhodococcus erythropolis group</taxon>
    </lineage>
</organism>
<evidence type="ECO:0000256" key="3">
    <source>
        <dbReference type="ARBA" id="ARBA00022801"/>
    </source>
</evidence>
<evidence type="ECO:0000313" key="6">
    <source>
        <dbReference type="Proteomes" id="UP000627573"/>
    </source>
</evidence>
<dbReference type="InterPro" id="IPR006433">
    <property type="entry name" value="Prohead_protease"/>
</dbReference>
<dbReference type="RefSeq" id="WP_197942161.1">
    <property type="nucleotide sequence ID" value="NZ_JAECSB010000095.1"/>
</dbReference>
<proteinExistence type="predicted"/>
<protein>
    <submittedName>
        <fullName evidence="5">HK97 family phage prohead protease</fullName>
    </submittedName>
</protein>
<feature type="domain" description="Prohead serine protease" evidence="4">
    <location>
        <begin position="15"/>
        <end position="184"/>
    </location>
</feature>
<comment type="caution">
    <text evidence="5">The sequence shown here is derived from an EMBL/GenBank/DDBJ whole genome shotgun (WGS) entry which is preliminary data.</text>
</comment>
<keyword evidence="3" id="KW-0378">Hydrolase</keyword>
<evidence type="ECO:0000256" key="2">
    <source>
        <dbReference type="ARBA" id="ARBA00022670"/>
    </source>
</evidence>
<evidence type="ECO:0000256" key="1">
    <source>
        <dbReference type="ARBA" id="ARBA00022612"/>
    </source>
</evidence>
<dbReference type="AlphaFoldDB" id="A0A8I0ZVJ1"/>
<reference evidence="5 6" key="1">
    <citation type="submission" date="2020-12" db="EMBL/GenBank/DDBJ databases">
        <title>Draft genome sequence of furan degrading bacterial strain FUR100.</title>
        <authorList>
            <person name="Woiski C."/>
        </authorList>
    </citation>
    <scope>NUCLEOTIDE SEQUENCE [LARGE SCALE GENOMIC DNA]</scope>
    <source>
        <strain evidence="5 6">FUR100</strain>
    </source>
</reference>
<evidence type="ECO:0000313" key="5">
    <source>
        <dbReference type="EMBL" id="MBH5146794.1"/>
    </source>
</evidence>
<dbReference type="GO" id="GO:0008233">
    <property type="term" value="F:peptidase activity"/>
    <property type="evidence" value="ECO:0007669"/>
    <property type="project" value="UniProtKB-KW"/>
</dbReference>
<dbReference type="NCBIfam" id="TIGR01543">
    <property type="entry name" value="proheadase_HK97"/>
    <property type="match status" value="1"/>
</dbReference>
<evidence type="ECO:0000259" key="4">
    <source>
        <dbReference type="Pfam" id="PF04586"/>
    </source>
</evidence>
<dbReference type="GO" id="GO:0006508">
    <property type="term" value="P:proteolysis"/>
    <property type="evidence" value="ECO:0007669"/>
    <property type="project" value="UniProtKB-KW"/>
</dbReference>
<keyword evidence="2 5" id="KW-0645">Protease</keyword>
<dbReference type="Pfam" id="PF04586">
    <property type="entry name" value="Peptidase_S78"/>
    <property type="match status" value="1"/>
</dbReference>
<sequence>MSRNTSLITRAVEFRSDADPGDGLTLSGYAAVFNQDTEISSWEGNFSEKIAKGAFTKTLAERTPVMQFDHGHDPRTGTVPIGVYTELREDTHGLYVAGRLHDNDLVLPIRQAIASGALTGMSFRFRVIQDTWTDEKGRKLDAEAAYDRLYRGEKLARTIREVALSEAGPVVSPAYAGTSVGVRDTNTIITSSQAARRLRLIEL</sequence>